<dbReference type="EMBL" id="BAABNP010000016">
    <property type="protein sequence ID" value="GAA5342034.1"/>
    <property type="molecule type" value="Genomic_DNA"/>
</dbReference>
<evidence type="ECO:0000256" key="1">
    <source>
        <dbReference type="SAM" id="Phobius"/>
    </source>
</evidence>
<comment type="caution">
    <text evidence="2">The sequence shown here is derived from an EMBL/GenBank/DDBJ whole genome shotgun (WGS) entry which is preliminary data.</text>
</comment>
<sequence>MTTPTPQQATDLLAQIDSTQKQARSTDAWPLVILLIVTSTAASIGLFAMAVIDDPTTQLVILGAAAAWMIPAFVVYLTSALSWSRRSTFLLVTWLPVTALAFIAGVVADSMSPGSWVTFAAAGVIWAASLVFALLGLRR</sequence>
<feature type="transmembrane region" description="Helical" evidence="1">
    <location>
        <begin position="28"/>
        <end position="52"/>
    </location>
</feature>
<gene>
    <name evidence="2" type="ORF">KACC15558_30750</name>
</gene>
<accession>A0ABP9U6Q4</accession>
<evidence type="ECO:0000313" key="3">
    <source>
        <dbReference type="Proteomes" id="UP001498935"/>
    </source>
</evidence>
<keyword evidence="1" id="KW-1133">Transmembrane helix</keyword>
<feature type="transmembrane region" description="Helical" evidence="1">
    <location>
        <begin position="114"/>
        <end position="137"/>
    </location>
</feature>
<feature type="transmembrane region" description="Helical" evidence="1">
    <location>
        <begin position="58"/>
        <end position="77"/>
    </location>
</feature>
<dbReference type="RefSeq" id="WP_342038914.1">
    <property type="nucleotide sequence ID" value="NZ_BAABBK010000017.1"/>
</dbReference>
<dbReference type="Proteomes" id="UP001498935">
    <property type="component" value="Unassembled WGS sequence"/>
</dbReference>
<evidence type="ECO:0000313" key="2">
    <source>
        <dbReference type="EMBL" id="GAA5342034.1"/>
    </source>
</evidence>
<protein>
    <submittedName>
        <fullName evidence="2">Uncharacterized protein</fullName>
    </submittedName>
</protein>
<proteinExistence type="predicted"/>
<keyword evidence="3" id="KW-1185">Reference proteome</keyword>
<keyword evidence="1" id="KW-0812">Transmembrane</keyword>
<organism evidence="2 3">
    <name type="scientific">Brevibacterium ammoniilyticum</name>
    <dbReference type="NCBI Taxonomy" id="1046555"/>
    <lineage>
        <taxon>Bacteria</taxon>
        <taxon>Bacillati</taxon>
        <taxon>Actinomycetota</taxon>
        <taxon>Actinomycetes</taxon>
        <taxon>Micrococcales</taxon>
        <taxon>Brevibacteriaceae</taxon>
        <taxon>Brevibacterium</taxon>
    </lineage>
</organism>
<feature type="transmembrane region" description="Helical" evidence="1">
    <location>
        <begin position="89"/>
        <end position="108"/>
    </location>
</feature>
<keyword evidence="1" id="KW-0472">Membrane</keyword>
<reference evidence="2 3" key="1">
    <citation type="submission" date="2024-02" db="EMBL/GenBank/DDBJ databases">
        <title>Characterization of antibiotic resistant novel bacterial strains and their environmental applications.</title>
        <authorList>
            <person name="Manzoor S."/>
            <person name="Abbas S."/>
            <person name="Arshad M."/>
            <person name="Li W.J."/>
            <person name="Ahmed I."/>
        </authorList>
    </citation>
    <scope>NUCLEOTIDE SEQUENCE [LARGE SCALE GENOMIC DNA]</scope>
    <source>
        <strain evidence="2 3">KACC 15558</strain>
    </source>
</reference>
<name>A0ABP9U6Q4_9MICO</name>